<dbReference type="AlphaFoldDB" id="A0A7D9H4J1"/>
<evidence type="ECO:0000256" key="5">
    <source>
        <dbReference type="SAM" id="MobiDB-lite"/>
    </source>
</evidence>
<dbReference type="InterPro" id="IPR017850">
    <property type="entry name" value="Alkaline_phosphatase_core_sf"/>
</dbReference>
<dbReference type="Pfam" id="PF00884">
    <property type="entry name" value="Sulfatase"/>
    <property type="match status" value="1"/>
</dbReference>
<dbReference type="CDD" id="cd16025">
    <property type="entry name" value="PAS_like"/>
    <property type="match status" value="1"/>
</dbReference>
<dbReference type="PROSITE" id="PS00523">
    <property type="entry name" value="SULFATASE_1"/>
    <property type="match status" value="1"/>
</dbReference>
<dbReference type="EMBL" id="LR633967">
    <property type="protein sequence ID" value="VUX55813.1"/>
    <property type="molecule type" value="Genomic_DNA"/>
</dbReference>
<dbReference type="Gene3D" id="3.30.1120.10">
    <property type="match status" value="1"/>
</dbReference>
<dbReference type="InterPro" id="IPR050738">
    <property type="entry name" value="Sulfatase"/>
</dbReference>
<feature type="chain" id="PRO_5028212230" evidence="6">
    <location>
        <begin position="28"/>
        <end position="798"/>
    </location>
</feature>
<organism evidence="8">
    <name type="scientific">uncultured Woeseiaceae bacterium</name>
    <dbReference type="NCBI Taxonomy" id="1983305"/>
    <lineage>
        <taxon>Bacteria</taxon>
        <taxon>Pseudomonadati</taxon>
        <taxon>Pseudomonadota</taxon>
        <taxon>Gammaproteobacteria</taxon>
        <taxon>Woeseiales</taxon>
        <taxon>Woeseiaceae</taxon>
        <taxon>environmental samples</taxon>
    </lineage>
</organism>
<evidence type="ECO:0000313" key="8">
    <source>
        <dbReference type="EMBL" id="VUX55813.1"/>
    </source>
</evidence>
<evidence type="ECO:0000256" key="1">
    <source>
        <dbReference type="ARBA" id="ARBA00008779"/>
    </source>
</evidence>
<name>A0A7D9H4J1_9GAMM</name>
<protein>
    <submittedName>
        <fullName evidence="8">Sulfatase</fullName>
    </submittedName>
</protein>
<proteinExistence type="inferred from homology"/>
<dbReference type="PROSITE" id="PS51257">
    <property type="entry name" value="PROKAR_LIPOPROTEIN"/>
    <property type="match status" value="1"/>
</dbReference>
<keyword evidence="3" id="KW-0378">Hydrolase</keyword>
<evidence type="ECO:0000256" key="6">
    <source>
        <dbReference type="SAM" id="SignalP"/>
    </source>
</evidence>
<dbReference type="GO" id="GO:0016787">
    <property type="term" value="F:hydrolase activity"/>
    <property type="evidence" value="ECO:0007669"/>
    <property type="project" value="UniProtKB-KW"/>
</dbReference>
<dbReference type="PANTHER" id="PTHR42693">
    <property type="entry name" value="ARYLSULFATASE FAMILY MEMBER"/>
    <property type="match status" value="1"/>
</dbReference>
<dbReference type="InterPro" id="IPR000917">
    <property type="entry name" value="Sulfatase_N"/>
</dbReference>
<evidence type="ECO:0000259" key="7">
    <source>
        <dbReference type="Pfam" id="PF00884"/>
    </source>
</evidence>
<reference evidence="8" key="1">
    <citation type="submission" date="2019-07" db="EMBL/GenBank/DDBJ databases">
        <authorList>
            <person name="Weber M."/>
            <person name="Kostadinov I."/>
            <person name="Kostadinov D I."/>
        </authorList>
    </citation>
    <scope>NUCLEOTIDE SEQUENCE</scope>
    <source>
        <strain evidence="8">Gfbio:sag-sample-m06:053724c1-46a9-4a36-b237-ea2bf867836b</strain>
    </source>
</reference>
<evidence type="ECO:0000256" key="2">
    <source>
        <dbReference type="ARBA" id="ARBA00022723"/>
    </source>
</evidence>
<keyword evidence="4" id="KW-0106">Calcium</keyword>
<dbReference type="SUPFAM" id="SSF49899">
    <property type="entry name" value="Concanavalin A-like lectins/glucanases"/>
    <property type="match status" value="1"/>
</dbReference>
<evidence type="ECO:0000256" key="3">
    <source>
        <dbReference type="ARBA" id="ARBA00022801"/>
    </source>
</evidence>
<dbReference type="InterPro" id="IPR024607">
    <property type="entry name" value="Sulfatase_CS"/>
</dbReference>
<comment type="similarity">
    <text evidence="1">Belongs to the sulfatase family.</text>
</comment>
<dbReference type="Gene3D" id="3.40.720.10">
    <property type="entry name" value="Alkaline Phosphatase, subunit A"/>
    <property type="match status" value="1"/>
</dbReference>
<evidence type="ECO:0000256" key="4">
    <source>
        <dbReference type="ARBA" id="ARBA00022837"/>
    </source>
</evidence>
<feature type="compositionally biased region" description="Polar residues" evidence="5">
    <location>
        <begin position="25"/>
        <end position="41"/>
    </location>
</feature>
<feature type="signal peptide" evidence="6">
    <location>
        <begin position="1"/>
        <end position="27"/>
    </location>
</feature>
<keyword evidence="6" id="KW-0732">Signal</keyword>
<accession>A0A7D9H4J1</accession>
<dbReference type="PANTHER" id="PTHR42693:SF43">
    <property type="entry name" value="BLL2667 PROTEIN"/>
    <property type="match status" value="1"/>
</dbReference>
<gene>
    <name evidence="8" type="ORF">JTBM06_V1_120011</name>
</gene>
<keyword evidence="2" id="KW-0479">Metal-binding</keyword>
<sequence>MHKIYCLVSVLSSFLLILGGCSGSSEQQVTNAPVQSSTSASGKLDRTVLPIPDPVFPKITELDARNATAPPPFSVKAPEGAPNVVIVLIDDIGFGASDGFGGAIQTPTLDRLAADGLRFNQFHTTALCSPTRMAILTGRNHHSANAGSVMEVATGFQGNRGQRPLSVATVTEMLRLNGYNTAAFGKYHETAPWEVSVSGPFDRWPTGSGFEKFYGFIGGETNQFSPVLHDGTAPVHLPDDPDYHFTTDMTNQAITWARSQQSLTPDKPFFMYFATGATHAPHHVPADWVDRYKGKFDEGWDAYREQTLERQIELGVVPPGTKLASKPADIVDWDTLSADEQRLYARQMEVFAAFAEHTDYEVGRLVDAIEAMGELDNTLFIYIFGDNGSSAEGGLAGTFNETIVLNGLPDPVEDQLPYLDEWGGPMSYPHFQAGWAVATNTPFQWTKQVASHYGGTRNPVVVHWPNGIAAKGEIRSQWHHVTDIGPTVMEAAGLPFPTSVHGTTQKPFEGVSMIYAFDDADAADQHTTQYFEMFGNRAIYNDGWVAATKHRTPWGTAADGPLDEDKWELYHVAEDFSQANDLAASNPAKLNELQELFIEEAVKYDVLPIDDRTFERFNASIAGRPDLMGDRTSLTVYPGMTHMTENAFINVKNRSHTITAEVEIPQGGAEGVILAQGGRFAGWSLYMKDGKVSYVHNWVGKERYTVTAPDPVVPGKATIRYEFAYDGGDKPGAGGTGTIFVNGQKVAEGRIDNTTPFLFSADETADVGTDGATPVTEDYAEGDNEFTGKIETVTVTLK</sequence>
<feature type="domain" description="Sulfatase N-terminal" evidence="7">
    <location>
        <begin position="82"/>
        <end position="493"/>
    </location>
</feature>
<dbReference type="GO" id="GO:0046872">
    <property type="term" value="F:metal ion binding"/>
    <property type="evidence" value="ECO:0007669"/>
    <property type="project" value="UniProtKB-KW"/>
</dbReference>
<dbReference type="InterPro" id="IPR013320">
    <property type="entry name" value="ConA-like_dom_sf"/>
</dbReference>
<dbReference type="SUPFAM" id="SSF53649">
    <property type="entry name" value="Alkaline phosphatase-like"/>
    <property type="match status" value="1"/>
</dbReference>
<feature type="region of interest" description="Disordered" evidence="5">
    <location>
        <begin position="25"/>
        <end position="45"/>
    </location>
</feature>